<dbReference type="PROSITE" id="PS00888">
    <property type="entry name" value="CNMP_BINDING_1"/>
    <property type="match status" value="1"/>
</dbReference>
<dbReference type="InterPro" id="IPR018490">
    <property type="entry name" value="cNMP-bd_dom_sf"/>
</dbReference>
<evidence type="ECO:0000313" key="11">
    <source>
        <dbReference type="EMBL" id="CAD9071122.1"/>
    </source>
</evidence>
<keyword evidence="7" id="KW-1071">Ligand-gated ion channel</keyword>
<name>A0A6U4HTB0_9ALVE</name>
<evidence type="ECO:0000256" key="6">
    <source>
        <dbReference type="ARBA" id="ARBA00023136"/>
    </source>
</evidence>
<keyword evidence="6" id="KW-0472">Membrane</keyword>
<evidence type="ECO:0000256" key="8">
    <source>
        <dbReference type="ARBA" id="ARBA00023303"/>
    </source>
</evidence>
<dbReference type="InterPro" id="IPR000595">
    <property type="entry name" value="cNMP-bd_dom"/>
</dbReference>
<gene>
    <name evidence="10" type="ORF">VBRA1451_LOCUS26203</name>
    <name evidence="11" type="ORF">VBRA1451_LOCUS26204</name>
</gene>
<keyword evidence="3" id="KW-0812">Transmembrane</keyword>
<dbReference type="PROSITE" id="PS50042">
    <property type="entry name" value="CNMP_BINDING_3"/>
    <property type="match status" value="1"/>
</dbReference>
<accession>A0A6U4HTB0</accession>
<evidence type="ECO:0000256" key="7">
    <source>
        <dbReference type="ARBA" id="ARBA00023286"/>
    </source>
</evidence>
<dbReference type="EMBL" id="HBGB01044476">
    <property type="protein sequence ID" value="CAD9071122.1"/>
    <property type="molecule type" value="Transcribed_RNA"/>
</dbReference>
<evidence type="ECO:0000256" key="2">
    <source>
        <dbReference type="ARBA" id="ARBA00022448"/>
    </source>
</evidence>
<dbReference type="PANTHER" id="PTHR45638">
    <property type="entry name" value="CYCLIC NUCLEOTIDE-GATED CATION CHANNEL SUBUNIT A"/>
    <property type="match status" value="1"/>
</dbReference>
<evidence type="ECO:0000256" key="4">
    <source>
        <dbReference type="ARBA" id="ARBA00022989"/>
    </source>
</evidence>
<evidence type="ECO:0000259" key="9">
    <source>
        <dbReference type="PROSITE" id="PS50042"/>
    </source>
</evidence>
<evidence type="ECO:0000313" key="10">
    <source>
        <dbReference type="EMBL" id="CAD9071121.1"/>
    </source>
</evidence>
<dbReference type="GO" id="GO:0044877">
    <property type="term" value="F:protein-containing complex binding"/>
    <property type="evidence" value="ECO:0007669"/>
    <property type="project" value="TreeGrafter"/>
</dbReference>
<dbReference type="InterPro" id="IPR018488">
    <property type="entry name" value="cNMP-bd_CS"/>
</dbReference>
<keyword evidence="8" id="KW-0407">Ion channel</keyword>
<organism evidence="11">
    <name type="scientific">Vitrella brassicaformis</name>
    <dbReference type="NCBI Taxonomy" id="1169539"/>
    <lineage>
        <taxon>Eukaryota</taxon>
        <taxon>Sar</taxon>
        <taxon>Alveolata</taxon>
        <taxon>Colpodellida</taxon>
        <taxon>Vitrellaceae</taxon>
        <taxon>Vitrella</taxon>
    </lineage>
</organism>
<keyword evidence="5" id="KW-0406">Ion transport</keyword>
<dbReference type="PANTHER" id="PTHR45638:SF11">
    <property type="entry name" value="CYCLIC NUCLEOTIDE-GATED CATION CHANNEL SUBUNIT A"/>
    <property type="match status" value="1"/>
</dbReference>
<reference evidence="11" key="1">
    <citation type="submission" date="2021-01" db="EMBL/GenBank/DDBJ databases">
        <authorList>
            <person name="Corre E."/>
            <person name="Pelletier E."/>
            <person name="Niang G."/>
            <person name="Scheremetjew M."/>
            <person name="Finn R."/>
            <person name="Kale V."/>
            <person name="Holt S."/>
            <person name="Cochrane G."/>
            <person name="Meng A."/>
            <person name="Brown T."/>
            <person name="Cohen L."/>
        </authorList>
    </citation>
    <scope>NUCLEOTIDE SEQUENCE</scope>
    <source>
        <strain evidence="11">CCMP3346</strain>
    </source>
</reference>
<dbReference type="InterPro" id="IPR050866">
    <property type="entry name" value="CNG_cation_channel"/>
</dbReference>
<dbReference type="AlphaFoldDB" id="A0A6U4HTB0"/>
<evidence type="ECO:0000256" key="3">
    <source>
        <dbReference type="ARBA" id="ARBA00022692"/>
    </source>
</evidence>
<keyword evidence="4" id="KW-1133">Transmembrane helix</keyword>
<feature type="domain" description="Cyclic nucleotide-binding" evidence="9">
    <location>
        <begin position="16"/>
        <end position="104"/>
    </location>
</feature>
<proteinExistence type="predicted"/>
<dbReference type="SUPFAM" id="SSF51206">
    <property type="entry name" value="cAMP-binding domain-like"/>
    <property type="match status" value="1"/>
</dbReference>
<dbReference type="GO" id="GO:0005221">
    <property type="term" value="F:intracellularly cyclic nucleotide-activated monoatomic cation channel activity"/>
    <property type="evidence" value="ECO:0007669"/>
    <property type="project" value="InterPro"/>
</dbReference>
<protein>
    <recommendedName>
        <fullName evidence="9">Cyclic nucleotide-binding domain-containing protein</fullName>
    </recommendedName>
</protein>
<dbReference type="Gene3D" id="2.60.120.10">
    <property type="entry name" value="Jelly Rolls"/>
    <property type="match status" value="1"/>
</dbReference>
<dbReference type="SMART" id="SM00100">
    <property type="entry name" value="cNMP"/>
    <property type="match status" value="1"/>
</dbReference>
<dbReference type="EMBL" id="HBGB01044475">
    <property type="protein sequence ID" value="CAD9071121.1"/>
    <property type="molecule type" value="Transcribed_RNA"/>
</dbReference>
<dbReference type="GO" id="GO:0016020">
    <property type="term" value="C:membrane"/>
    <property type="evidence" value="ECO:0007669"/>
    <property type="project" value="UniProtKB-SubCell"/>
</dbReference>
<dbReference type="CDD" id="cd00038">
    <property type="entry name" value="CAP_ED"/>
    <property type="match status" value="1"/>
</dbReference>
<dbReference type="InterPro" id="IPR014710">
    <property type="entry name" value="RmlC-like_jellyroll"/>
</dbReference>
<evidence type="ECO:0000256" key="5">
    <source>
        <dbReference type="ARBA" id="ARBA00023065"/>
    </source>
</evidence>
<evidence type="ECO:0000256" key="1">
    <source>
        <dbReference type="ARBA" id="ARBA00004141"/>
    </source>
</evidence>
<dbReference type="Pfam" id="PF00027">
    <property type="entry name" value="cNMP_binding"/>
    <property type="match status" value="1"/>
</dbReference>
<keyword evidence="2" id="KW-0813">Transport</keyword>
<comment type="subcellular location">
    <subcellularLocation>
        <location evidence="1">Membrane</location>
        <topology evidence="1">Multi-pass membrane protein</topology>
    </subcellularLocation>
</comment>
<sequence>MCCCCRDQPDHFPSLVVSHLVCRVYMPADYICVKGDYGDEMYFIEEGKVLIYSTDESSILHSLGPGDFFGELSLMRGQMRSCSVQADSFCLVLVLKKQHLDRILQAFPKIASELHSVADARQIIARVQSRLNEDYVLNFDNLPVSLVAKYHSRQPVKR</sequence>